<evidence type="ECO:0000313" key="3">
    <source>
        <dbReference type="EMBL" id="EMR72624.1"/>
    </source>
</evidence>
<dbReference type="OrthoDB" id="4694525at2759"/>
<proteinExistence type="predicted"/>
<evidence type="ECO:0000256" key="1">
    <source>
        <dbReference type="ARBA" id="ARBA00022723"/>
    </source>
</evidence>
<dbReference type="EMBL" id="KB705411">
    <property type="protein sequence ID" value="EMR72624.1"/>
    <property type="molecule type" value="Genomic_DNA"/>
</dbReference>
<name>M7T154_EUTLA</name>
<evidence type="ECO:0000313" key="4">
    <source>
        <dbReference type="Proteomes" id="UP000012174"/>
    </source>
</evidence>
<dbReference type="Pfam" id="PF03571">
    <property type="entry name" value="Peptidase_M49"/>
    <property type="match status" value="2"/>
</dbReference>
<keyword evidence="4" id="KW-1185">Reference proteome</keyword>
<keyword evidence="2" id="KW-0378">Hydrolase</keyword>
<dbReference type="STRING" id="1287681.M7T154"/>
<dbReference type="GO" id="GO:0005737">
    <property type="term" value="C:cytoplasm"/>
    <property type="evidence" value="ECO:0007669"/>
    <property type="project" value="TreeGrafter"/>
</dbReference>
<sequence>MAVREIQVFKLGIETQFERLIDREKRYAHHMARYYPKNDVNESDIAMVSKILEQNSIYPENTRLWKAENGVDFEVLLASVETGEITKLPLPNEKGSVSIIPGDHSSDLRHVCAELVEASKYAANDQQREYLSAYIESFESGSLDAYRRSQRIWYNDIRQEDGFKNVIIANRMIAESQAKQYPFIDVSEAEQFKKHKFPAYYWWVVLHELLGHGTGQMMVETTNGKFNFDIKNPPVNPITGEPITSWYKPGQTWTGQFGDLATTVDECRAELVGAYLMDDPELLELLGFTESSDIRAEDLTYNLYQQLGVDGLRGLSNFNTNSGAHFAMLKCLLTDGGGVITVTHNKTSQSLTVQVDRAKIRTHGKPALGQMLLHLHMFRCTADAESCRTYYEELSKVDGVYLDWRETVLKKKPPPLVFVHANTFLDGEVVTLKEYEPTVEGVIESWAERKV</sequence>
<dbReference type="GO" id="GO:0008239">
    <property type="term" value="F:dipeptidyl-peptidase activity"/>
    <property type="evidence" value="ECO:0007669"/>
    <property type="project" value="TreeGrafter"/>
</dbReference>
<dbReference type="GO" id="GO:0046872">
    <property type="term" value="F:metal ion binding"/>
    <property type="evidence" value="ECO:0007669"/>
    <property type="project" value="UniProtKB-KW"/>
</dbReference>
<dbReference type="HOGENOM" id="CLU_011977_1_0_1"/>
<dbReference type="AlphaFoldDB" id="M7T154"/>
<dbReference type="Proteomes" id="UP000012174">
    <property type="component" value="Unassembled WGS sequence"/>
</dbReference>
<dbReference type="InterPro" id="IPR039461">
    <property type="entry name" value="Peptidase_M49"/>
</dbReference>
<protein>
    <submittedName>
        <fullName evidence="3">Putative dipeptidyl peptidase iii protein</fullName>
    </submittedName>
</protein>
<dbReference type="KEGG" id="ela:UCREL1_316"/>
<dbReference type="OMA" id="AYYIWVV"/>
<evidence type="ECO:0000256" key="2">
    <source>
        <dbReference type="ARBA" id="ARBA00022801"/>
    </source>
</evidence>
<dbReference type="Gene3D" id="3.30.540.30">
    <property type="match status" value="2"/>
</dbReference>
<reference evidence="4" key="1">
    <citation type="journal article" date="2013" name="Genome Announc.">
        <title>Draft genome sequence of the grapevine dieback fungus Eutypa lata UCR-EL1.</title>
        <authorList>
            <person name="Blanco-Ulate B."/>
            <person name="Rolshausen P.E."/>
            <person name="Cantu D."/>
        </authorList>
    </citation>
    <scope>NUCLEOTIDE SEQUENCE [LARGE SCALE GENOMIC DNA]</scope>
    <source>
        <strain evidence="4">UCR-EL1</strain>
    </source>
</reference>
<accession>M7T154</accession>
<organism evidence="3 4">
    <name type="scientific">Eutypa lata (strain UCR-EL1)</name>
    <name type="common">Grapevine dieback disease fungus</name>
    <name type="synonym">Eutypa armeniacae</name>
    <dbReference type="NCBI Taxonomy" id="1287681"/>
    <lineage>
        <taxon>Eukaryota</taxon>
        <taxon>Fungi</taxon>
        <taxon>Dikarya</taxon>
        <taxon>Ascomycota</taxon>
        <taxon>Pezizomycotina</taxon>
        <taxon>Sordariomycetes</taxon>
        <taxon>Xylariomycetidae</taxon>
        <taxon>Xylariales</taxon>
        <taxon>Diatrypaceae</taxon>
        <taxon>Eutypa</taxon>
    </lineage>
</organism>
<dbReference type="PANTHER" id="PTHR23422">
    <property type="entry name" value="DIPEPTIDYL PEPTIDASE III-RELATED"/>
    <property type="match status" value="1"/>
</dbReference>
<dbReference type="eggNOG" id="KOG3675">
    <property type="taxonomic scope" value="Eukaryota"/>
</dbReference>
<dbReference type="PANTHER" id="PTHR23422:SF11">
    <property type="entry name" value="DIPEPTIDYL PEPTIDASE 3"/>
    <property type="match status" value="1"/>
</dbReference>
<keyword evidence="1" id="KW-0479">Metal-binding</keyword>
<dbReference type="Gene3D" id="3.30.70.2600">
    <property type="match status" value="1"/>
</dbReference>
<gene>
    <name evidence="3" type="ORF">UCREL1_316</name>
</gene>